<dbReference type="InterPro" id="IPR013042">
    <property type="entry name" value="DUF1592"/>
</dbReference>
<dbReference type="Gene3D" id="1.10.760.10">
    <property type="entry name" value="Cytochrome c-like domain"/>
    <property type="match status" value="1"/>
</dbReference>
<evidence type="ECO:0000313" key="7">
    <source>
        <dbReference type="EMBL" id="QDT66684.1"/>
    </source>
</evidence>
<accession>A0A517TE84</accession>
<dbReference type="Pfam" id="PF07624">
    <property type="entry name" value="PSD2"/>
    <property type="match status" value="1"/>
</dbReference>
<dbReference type="InterPro" id="IPR011478">
    <property type="entry name" value="DUF1585"/>
</dbReference>
<protein>
    <submittedName>
        <fullName evidence="7">Planctomycete cytochrome C</fullName>
    </submittedName>
</protein>
<evidence type="ECO:0000259" key="4">
    <source>
        <dbReference type="Pfam" id="PF07631"/>
    </source>
</evidence>
<evidence type="ECO:0000259" key="3">
    <source>
        <dbReference type="Pfam" id="PF07627"/>
    </source>
</evidence>
<gene>
    <name evidence="7" type="ORF">V22_39550</name>
</gene>
<organism evidence="7 8">
    <name type="scientific">Calycomorphotria hydatis</name>
    <dbReference type="NCBI Taxonomy" id="2528027"/>
    <lineage>
        <taxon>Bacteria</taxon>
        <taxon>Pseudomonadati</taxon>
        <taxon>Planctomycetota</taxon>
        <taxon>Planctomycetia</taxon>
        <taxon>Planctomycetales</taxon>
        <taxon>Planctomycetaceae</taxon>
        <taxon>Calycomorphotria</taxon>
    </lineage>
</organism>
<reference evidence="7 8" key="1">
    <citation type="submission" date="2019-02" db="EMBL/GenBank/DDBJ databases">
        <title>Deep-cultivation of Planctomycetes and their phenomic and genomic characterization uncovers novel biology.</title>
        <authorList>
            <person name="Wiegand S."/>
            <person name="Jogler M."/>
            <person name="Boedeker C."/>
            <person name="Pinto D."/>
            <person name="Vollmers J."/>
            <person name="Rivas-Marin E."/>
            <person name="Kohn T."/>
            <person name="Peeters S.H."/>
            <person name="Heuer A."/>
            <person name="Rast P."/>
            <person name="Oberbeckmann S."/>
            <person name="Bunk B."/>
            <person name="Jeske O."/>
            <person name="Meyerdierks A."/>
            <person name="Storesund J.E."/>
            <person name="Kallscheuer N."/>
            <person name="Luecker S."/>
            <person name="Lage O.M."/>
            <person name="Pohl T."/>
            <person name="Merkel B.J."/>
            <person name="Hornburger P."/>
            <person name="Mueller R.-W."/>
            <person name="Bruemmer F."/>
            <person name="Labrenz M."/>
            <person name="Spormann A.M."/>
            <person name="Op den Camp H."/>
            <person name="Overmann J."/>
            <person name="Amann R."/>
            <person name="Jetten M.S.M."/>
            <person name="Mascher T."/>
            <person name="Medema M.H."/>
            <person name="Devos D.P."/>
            <person name="Kaster A.-K."/>
            <person name="Ovreas L."/>
            <person name="Rohde M."/>
            <person name="Galperin M.Y."/>
            <person name="Jogler C."/>
        </authorList>
    </citation>
    <scope>NUCLEOTIDE SEQUENCE [LARGE SCALE GENOMIC DNA]</scope>
    <source>
        <strain evidence="7 8">V22</strain>
    </source>
</reference>
<dbReference type="OrthoDB" id="175242at2"/>
<dbReference type="InterPro" id="IPR013039">
    <property type="entry name" value="DUF1588"/>
</dbReference>
<feature type="domain" description="Cytochrome C Planctomycete-type" evidence="5">
    <location>
        <begin position="46"/>
        <end position="93"/>
    </location>
</feature>
<evidence type="ECO:0000259" key="1">
    <source>
        <dbReference type="Pfam" id="PF07624"/>
    </source>
</evidence>
<feature type="domain" description="DUF1588" evidence="3">
    <location>
        <begin position="612"/>
        <end position="710"/>
    </location>
</feature>
<feature type="domain" description="DUF1595" evidence="6">
    <location>
        <begin position="397"/>
        <end position="456"/>
    </location>
</feature>
<dbReference type="AlphaFoldDB" id="A0A517TE84"/>
<dbReference type="Pfam" id="PF07635">
    <property type="entry name" value="PSCyt1"/>
    <property type="match status" value="1"/>
</dbReference>
<proteinExistence type="predicted"/>
<dbReference type="Pfam" id="PF07626">
    <property type="entry name" value="PSD3"/>
    <property type="match status" value="1"/>
</dbReference>
<dbReference type="InterPro" id="IPR013036">
    <property type="entry name" value="DUF1587"/>
</dbReference>
<dbReference type="GO" id="GO:0009055">
    <property type="term" value="F:electron transfer activity"/>
    <property type="evidence" value="ECO:0007669"/>
    <property type="project" value="InterPro"/>
</dbReference>
<name>A0A517TE84_9PLAN</name>
<evidence type="ECO:0000259" key="5">
    <source>
        <dbReference type="Pfam" id="PF07635"/>
    </source>
</evidence>
<dbReference type="GO" id="GO:0020037">
    <property type="term" value="F:heme binding"/>
    <property type="evidence" value="ECO:0007669"/>
    <property type="project" value="InterPro"/>
</dbReference>
<dbReference type="Proteomes" id="UP000319976">
    <property type="component" value="Chromosome"/>
</dbReference>
<feature type="domain" description="DUF1592" evidence="4">
    <location>
        <begin position="467"/>
        <end position="593"/>
    </location>
</feature>
<dbReference type="InterPro" id="IPR013043">
    <property type="entry name" value="DUF1595"/>
</dbReference>
<dbReference type="InterPro" id="IPR011429">
    <property type="entry name" value="Cyt_c_Planctomycete-type"/>
</dbReference>
<dbReference type="KEGG" id="chya:V22_39550"/>
<keyword evidence="8" id="KW-1185">Reference proteome</keyword>
<evidence type="ECO:0000313" key="8">
    <source>
        <dbReference type="Proteomes" id="UP000319976"/>
    </source>
</evidence>
<sequence length="806" mass="91792">MKLMSHLLPSQIVICISALTLPVGHSAVAGEMPQTPEIARFFSQYCNDCHGKESQEGDLRIDNLQVDFESPKVMALWEEIMMRTVSGEMPPEGESRPNPAEVLAISEWVSQQVREANALSMAQKRETVQFHRLSREEYAYSIRDLMGISPYANDPSGLPEDPDWHGFERLGSVLTIAPSHIEKYVTIASRILDESLSLGPEPKSKVITWTPWEIRDNDWKKFKEEYIQRGIADQARVDIVPNNGQLESHDLTLKTSGRYRVRVKLSGLRPEGGRAPRLQIYADGIEQLICDQDVEAPEDNPIYLEFETYLPAGKQQIRIINAVPGPNYEARRSRSGNTPNVFTRLDARTPWQLKLTDDNGDPLYPILLLDSIEWEGPIYDTWPTKAHQQIFFSDDPREVLSQFASRAWRRPATPTEADELVDLYQKIRESGETHEQAIKVGLVAVLCSKNFIYLVEGQPAQQRDYVSDAELASRLSYFLWSSIPDEELLNLATNDTLHHSGQLRVQVRRMLNDPKAKRFATTFPHQWLQLRKVGMFTPDEELYPDYDGVLERSMINETLSFFQEVLRRNDSIKEFLDSDWTMLNERLAEFYQIDGIHGDQMRRVALSTDDRRGGLLTHASILGLTSDGTRHRPVHRGVWLLESILARPPQPPPANVPALDDAAADLKNMGIRQQLELHRSNPNCTACHRKIDPLGFALDHYDAIGRWREMEVVGKAPNNLAEIDASGQLPDGRQFSDVDGLKKLLLSDMDEFAAAFLEKLATYALRRPMTFADREQIAELVPVCREHDYRIASMIEVLVCSELFRQ</sequence>
<dbReference type="Pfam" id="PF07627">
    <property type="entry name" value="PSCyt3"/>
    <property type="match status" value="1"/>
</dbReference>
<evidence type="ECO:0000259" key="6">
    <source>
        <dbReference type="Pfam" id="PF07637"/>
    </source>
</evidence>
<dbReference type="EMBL" id="CP036316">
    <property type="protein sequence ID" value="QDT66684.1"/>
    <property type="molecule type" value="Genomic_DNA"/>
</dbReference>
<dbReference type="InterPro" id="IPR036909">
    <property type="entry name" value="Cyt_c-like_dom_sf"/>
</dbReference>
<feature type="domain" description="DUF1587" evidence="2">
    <location>
        <begin position="132"/>
        <end position="194"/>
    </location>
</feature>
<evidence type="ECO:0000259" key="2">
    <source>
        <dbReference type="Pfam" id="PF07626"/>
    </source>
</evidence>
<dbReference type="Pfam" id="PF07631">
    <property type="entry name" value="PSD4"/>
    <property type="match status" value="1"/>
</dbReference>
<feature type="domain" description="DUF1585" evidence="1">
    <location>
        <begin position="731"/>
        <end position="804"/>
    </location>
</feature>
<dbReference type="Pfam" id="PF07637">
    <property type="entry name" value="PSD5"/>
    <property type="match status" value="1"/>
</dbReference>